<evidence type="ECO:0000313" key="2">
    <source>
        <dbReference type="EMBL" id="KAF4340962.1"/>
    </source>
</evidence>
<evidence type="ECO:0000259" key="1">
    <source>
        <dbReference type="Pfam" id="PF20183"/>
    </source>
</evidence>
<dbReference type="InterPro" id="IPR046676">
    <property type="entry name" value="DUF6546"/>
</dbReference>
<dbReference type="Pfam" id="PF20183">
    <property type="entry name" value="DUF6546"/>
    <property type="match status" value="1"/>
</dbReference>
<evidence type="ECO:0000313" key="3">
    <source>
        <dbReference type="Proteomes" id="UP000730481"/>
    </source>
</evidence>
<comment type="caution">
    <text evidence="2">The sequence shown here is derived from an EMBL/GenBank/DDBJ whole genome shotgun (WGS) entry which is preliminary data.</text>
</comment>
<dbReference type="EMBL" id="PVQB02000211">
    <property type="protein sequence ID" value="KAF4340962.1"/>
    <property type="molecule type" value="Genomic_DNA"/>
</dbReference>
<sequence length="462" mass="54995">MSSFHSLPAEIQGMIFDIIHKDEWRTGQYAAVNRCWQDYFERKNFKSLEISRLEVQNLKRIVTPRRQVFVKHIWYRILLDKYIYDMTKVEEKPKVLWEADSRFTQSIQSMWGVLKDWDARNSLTFELTAYSPVSDWSDLIDRRENTWEKDFAAYRLHKKSGSKEPYSYPDDPLKLYVEKDKEFISPSFRRYWWALRRNLMGWKSLEFTSKQSYNEEVYFIRDPIVLPTVSVISKFLIRRTNFRQFCPDALSQIFDSLRNIQDITIERWVSMVADDETAWCRKARRTFAEDLPMTVKTLSLSGNRCPIFHSWPSSRVRRRKCLAKILRRHSKSLENLHLSDIIEAEDFLSLSQESLFQVPRWKELEALILTTEAFVYNTSDRSSMESLLCAAARAARRMPRLKELEIRSSRSNECFFRFEIVDTIANLTWSGPVLDSSQIMRDWQRTSAWRDTADIRTTGFDI</sequence>
<gene>
    <name evidence="2" type="ORF">FBEOM_5110</name>
</gene>
<accession>A0A9P5DXG4</accession>
<feature type="domain" description="DUF6546" evidence="1">
    <location>
        <begin position="291"/>
        <end position="450"/>
    </location>
</feature>
<protein>
    <recommendedName>
        <fullName evidence="1">DUF6546 domain-containing protein</fullName>
    </recommendedName>
</protein>
<dbReference type="AlphaFoldDB" id="A0A9P5DXG4"/>
<dbReference type="OrthoDB" id="4802432at2759"/>
<dbReference type="Proteomes" id="UP000730481">
    <property type="component" value="Unassembled WGS sequence"/>
</dbReference>
<reference evidence="2" key="1">
    <citation type="journal article" date="2017" name="Mycologia">
        <title>Fusarium algeriense, sp. nov., a novel toxigenic crown rot pathogen of durum wheat from Algeria is nested in the Fusarium burgessii species complex.</title>
        <authorList>
            <person name="Laraba I."/>
            <person name="Keddad A."/>
            <person name="Boureghda H."/>
            <person name="Abdallah N."/>
            <person name="Vaughan M.M."/>
            <person name="Proctor R.H."/>
            <person name="Busman M."/>
            <person name="O'Donnell K."/>
        </authorList>
    </citation>
    <scope>NUCLEOTIDE SEQUENCE</scope>
    <source>
        <strain evidence="2">NRRL 25174</strain>
    </source>
</reference>
<reference evidence="2" key="2">
    <citation type="submission" date="2020-02" db="EMBL/GenBank/DDBJ databases">
        <title>Identification and distribution of gene clusters putatively required for synthesis of sphingolipid metabolism inhibitors in phylogenetically diverse species of the filamentous fungus Fusarium.</title>
        <authorList>
            <person name="Kim H.-S."/>
            <person name="Busman M."/>
            <person name="Brown D.W."/>
            <person name="Divon H."/>
            <person name="Uhlig S."/>
            <person name="Proctor R.H."/>
        </authorList>
    </citation>
    <scope>NUCLEOTIDE SEQUENCE</scope>
    <source>
        <strain evidence="2">NRRL 25174</strain>
    </source>
</reference>
<name>A0A9P5DXG4_9HYPO</name>
<organism evidence="2 3">
    <name type="scientific">Fusarium beomiforme</name>
    <dbReference type="NCBI Taxonomy" id="44412"/>
    <lineage>
        <taxon>Eukaryota</taxon>
        <taxon>Fungi</taxon>
        <taxon>Dikarya</taxon>
        <taxon>Ascomycota</taxon>
        <taxon>Pezizomycotina</taxon>
        <taxon>Sordariomycetes</taxon>
        <taxon>Hypocreomycetidae</taxon>
        <taxon>Hypocreales</taxon>
        <taxon>Nectriaceae</taxon>
        <taxon>Fusarium</taxon>
        <taxon>Fusarium burgessii species complex</taxon>
    </lineage>
</organism>
<proteinExistence type="predicted"/>
<keyword evidence="3" id="KW-1185">Reference proteome</keyword>